<dbReference type="Proteomes" id="UP000199397">
    <property type="component" value="Unassembled WGS sequence"/>
</dbReference>
<dbReference type="EMBL" id="FNQP01000023">
    <property type="protein sequence ID" value="SEA99964.1"/>
    <property type="molecule type" value="Genomic_DNA"/>
</dbReference>
<dbReference type="PANTHER" id="PTHR43278">
    <property type="entry name" value="NAD(P)H-DEPENDENT FMN-CONTAINING OXIDOREDUCTASE YWQN-RELATED"/>
    <property type="match status" value="1"/>
</dbReference>
<evidence type="ECO:0000313" key="5">
    <source>
        <dbReference type="Proteomes" id="UP000199397"/>
    </source>
</evidence>
<dbReference type="AlphaFoldDB" id="A0A1H4FRP3"/>
<protein>
    <submittedName>
        <fullName evidence="4">NADPH-dependent FMN reductase</fullName>
    </submittedName>
</protein>
<evidence type="ECO:0000256" key="1">
    <source>
        <dbReference type="ARBA" id="ARBA00022630"/>
    </source>
</evidence>
<evidence type="ECO:0000259" key="3">
    <source>
        <dbReference type="Pfam" id="PF03358"/>
    </source>
</evidence>
<dbReference type="OrthoDB" id="6398207at2"/>
<dbReference type="InterPro" id="IPR029039">
    <property type="entry name" value="Flavoprotein-like_sf"/>
</dbReference>
<dbReference type="RefSeq" id="WP_093070069.1">
    <property type="nucleotide sequence ID" value="NZ_FNQP01000023.1"/>
</dbReference>
<dbReference type="Pfam" id="PF03358">
    <property type="entry name" value="FMN_red"/>
    <property type="match status" value="1"/>
</dbReference>
<accession>A0A1H4FRP3</accession>
<name>A0A1H4FRP3_9GAMM</name>
<evidence type="ECO:0000313" key="4">
    <source>
        <dbReference type="EMBL" id="SEA99964.1"/>
    </source>
</evidence>
<sequence>MPRKILIINGSYRPNGVTDQTLALMADTLHAHDACCETISLRDYPIEFCLNCRECTQQPGTAPGKCVQHDGMQALVDKIEAADAYILASPTNFGGVTALFKRFMERLVMYAYWPWGAHAPKNRKAGLPKKKAVLVASSAAPGLLGRWVFGTLPQLKQTAQVIGAAPVGKLFTGLVSQEPHVNLPESVQRKASALALKLL</sequence>
<dbReference type="InterPro" id="IPR051796">
    <property type="entry name" value="ISF_SsuE-like"/>
</dbReference>
<dbReference type="PANTHER" id="PTHR43278:SF4">
    <property type="entry name" value="NAD(P)H-DEPENDENT FMN-CONTAINING OXIDOREDUCTASE YWQN-RELATED"/>
    <property type="match status" value="1"/>
</dbReference>
<keyword evidence="1" id="KW-0285">Flavoprotein</keyword>
<dbReference type="InterPro" id="IPR005025">
    <property type="entry name" value="FMN_Rdtase-like_dom"/>
</dbReference>
<keyword evidence="2" id="KW-0288">FMN</keyword>
<dbReference type="Gene3D" id="3.40.50.360">
    <property type="match status" value="1"/>
</dbReference>
<organism evidence="4 5">
    <name type="scientific">Thiothrix caldifontis</name>
    <dbReference type="NCBI Taxonomy" id="525918"/>
    <lineage>
        <taxon>Bacteria</taxon>
        <taxon>Pseudomonadati</taxon>
        <taxon>Pseudomonadota</taxon>
        <taxon>Gammaproteobacteria</taxon>
        <taxon>Thiotrichales</taxon>
        <taxon>Thiotrichaceae</taxon>
        <taxon>Thiothrix</taxon>
    </lineage>
</organism>
<evidence type="ECO:0000256" key="2">
    <source>
        <dbReference type="ARBA" id="ARBA00022643"/>
    </source>
</evidence>
<dbReference type="GO" id="GO:0016491">
    <property type="term" value="F:oxidoreductase activity"/>
    <property type="evidence" value="ECO:0007669"/>
    <property type="project" value="InterPro"/>
</dbReference>
<gene>
    <name evidence="4" type="ORF">SAMN05660964_03104</name>
</gene>
<proteinExistence type="predicted"/>
<dbReference type="STRING" id="525918.SAMN05660964_03104"/>
<dbReference type="SUPFAM" id="SSF52218">
    <property type="entry name" value="Flavoproteins"/>
    <property type="match status" value="1"/>
</dbReference>
<feature type="domain" description="NADPH-dependent FMN reductase-like" evidence="3">
    <location>
        <begin position="4"/>
        <end position="138"/>
    </location>
</feature>
<reference evidence="4 5" key="1">
    <citation type="submission" date="2016-10" db="EMBL/GenBank/DDBJ databases">
        <authorList>
            <person name="de Groot N.N."/>
        </authorList>
    </citation>
    <scope>NUCLEOTIDE SEQUENCE [LARGE SCALE GENOMIC DNA]</scope>
    <source>
        <strain evidence="4 5">DSM 21228</strain>
    </source>
</reference>
<keyword evidence="5" id="KW-1185">Reference proteome</keyword>